<proteinExistence type="inferred from homology"/>
<dbReference type="InterPro" id="IPR000705">
    <property type="entry name" value="Galactokinase"/>
</dbReference>
<evidence type="ECO:0000259" key="16">
    <source>
        <dbReference type="Pfam" id="PF10509"/>
    </source>
</evidence>
<dbReference type="Pfam" id="PF10509">
    <property type="entry name" value="GalKase_gal_bdg"/>
    <property type="match status" value="2"/>
</dbReference>
<dbReference type="InterPro" id="IPR036554">
    <property type="entry name" value="GHMP_kinase_C_sf"/>
</dbReference>
<comment type="pathway">
    <text evidence="1">Carbohydrate metabolism; galactose metabolism.</text>
</comment>
<evidence type="ECO:0000259" key="15">
    <source>
        <dbReference type="Pfam" id="PF08544"/>
    </source>
</evidence>
<dbReference type="UniPathway" id="UPA00214"/>
<feature type="domain" description="Galactokinase N-terminal" evidence="16">
    <location>
        <begin position="35"/>
        <end position="60"/>
    </location>
</feature>
<dbReference type="SUPFAM" id="SSF55060">
    <property type="entry name" value="GHMP Kinase, C-terminal domain"/>
    <property type="match status" value="1"/>
</dbReference>
<name>A0A8H5GJ98_9AGAR</name>
<dbReference type="Gene3D" id="3.30.230.10">
    <property type="match status" value="1"/>
</dbReference>
<reference evidence="17 18" key="1">
    <citation type="journal article" date="2020" name="ISME J.">
        <title>Uncovering the hidden diversity of litter-decomposition mechanisms in mushroom-forming fungi.</title>
        <authorList>
            <person name="Floudas D."/>
            <person name="Bentzer J."/>
            <person name="Ahren D."/>
            <person name="Johansson T."/>
            <person name="Persson P."/>
            <person name="Tunlid A."/>
        </authorList>
    </citation>
    <scope>NUCLEOTIDE SEQUENCE [LARGE SCALE GENOMIC DNA]</scope>
    <source>
        <strain evidence="17 18">CBS 406.79</strain>
    </source>
</reference>
<evidence type="ECO:0000256" key="10">
    <source>
        <dbReference type="ARBA" id="ARBA00023277"/>
    </source>
</evidence>
<dbReference type="GO" id="GO:0005524">
    <property type="term" value="F:ATP binding"/>
    <property type="evidence" value="ECO:0007669"/>
    <property type="project" value="UniProtKB-KW"/>
</dbReference>
<evidence type="ECO:0000256" key="5">
    <source>
        <dbReference type="ARBA" id="ARBA00022679"/>
    </source>
</evidence>
<dbReference type="PRINTS" id="PR00959">
    <property type="entry name" value="MEVGALKINASE"/>
</dbReference>
<keyword evidence="7" id="KW-0418">Kinase</keyword>
<keyword evidence="6" id="KW-0547">Nucleotide-binding</keyword>
<dbReference type="Pfam" id="PF00288">
    <property type="entry name" value="GHMP_kinases_N"/>
    <property type="match status" value="1"/>
</dbReference>
<dbReference type="SUPFAM" id="SSF54211">
    <property type="entry name" value="Ribosomal protein S5 domain 2-like"/>
    <property type="match status" value="1"/>
</dbReference>
<dbReference type="InterPro" id="IPR019539">
    <property type="entry name" value="GalKase_N"/>
</dbReference>
<keyword evidence="18" id="KW-1185">Reference proteome</keyword>
<feature type="domain" description="GHMP kinase C-terminal" evidence="15">
    <location>
        <begin position="461"/>
        <end position="531"/>
    </location>
</feature>
<dbReference type="PANTHER" id="PTHR10457:SF7">
    <property type="entry name" value="GALACTOKINASE-RELATED"/>
    <property type="match status" value="1"/>
</dbReference>
<dbReference type="Gene3D" id="1.20.1440.340">
    <property type="match status" value="1"/>
</dbReference>
<feature type="domain" description="GHMP kinase N-terminal" evidence="14">
    <location>
        <begin position="182"/>
        <end position="264"/>
    </location>
</feature>
<accession>A0A8H5GJ98</accession>
<dbReference type="Proteomes" id="UP000518752">
    <property type="component" value="Unassembled WGS sequence"/>
</dbReference>
<keyword evidence="8" id="KW-0067">ATP-binding</keyword>
<dbReference type="PROSITE" id="PS00627">
    <property type="entry name" value="GHMP_KINASES_ATP"/>
    <property type="match status" value="1"/>
</dbReference>
<dbReference type="EC" id="2.7.1.6" evidence="3"/>
<evidence type="ECO:0000256" key="11">
    <source>
        <dbReference type="ARBA" id="ARBA00029590"/>
    </source>
</evidence>
<keyword evidence="10" id="KW-0119">Carbohydrate metabolism</keyword>
<evidence type="ECO:0000256" key="1">
    <source>
        <dbReference type="ARBA" id="ARBA00004947"/>
    </source>
</evidence>
<dbReference type="Gene3D" id="3.30.70.3170">
    <property type="match status" value="1"/>
</dbReference>
<evidence type="ECO:0000256" key="7">
    <source>
        <dbReference type="ARBA" id="ARBA00022777"/>
    </source>
</evidence>
<evidence type="ECO:0000256" key="13">
    <source>
        <dbReference type="SAM" id="MobiDB-lite"/>
    </source>
</evidence>
<dbReference type="OrthoDB" id="187738at2759"/>
<dbReference type="InterPro" id="IPR020568">
    <property type="entry name" value="Ribosomal_Su5_D2-typ_SF"/>
</dbReference>
<dbReference type="NCBIfam" id="TIGR00131">
    <property type="entry name" value="gal_kin"/>
    <property type="match status" value="1"/>
</dbReference>
<dbReference type="InterPro" id="IPR013750">
    <property type="entry name" value="GHMP_kinase_C_dom"/>
</dbReference>
<evidence type="ECO:0000256" key="4">
    <source>
        <dbReference type="ARBA" id="ARBA00019487"/>
    </source>
</evidence>
<organism evidence="17 18">
    <name type="scientific">Collybiopsis confluens</name>
    <dbReference type="NCBI Taxonomy" id="2823264"/>
    <lineage>
        <taxon>Eukaryota</taxon>
        <taxon>Fungi</taxon>
        <taxon>Dikarya</taxon>
        <taxon>Basidiomycota</taxon>
        <taxon>Agaricomycotina</taxon>
        <taxon>Agaricomycetes</taxon>
        <taxon>Agaricomycetidae</taxon>
        <taxon>Agaricales</taxon>
        <taxon>Marasmiineae</taxon>
        <taxon>Omphalotaceae</taxon>
        <taxon>Collybiopsis</taxon>
    </lineage>
</organism>
<dbReference type="GO" id="GO:0004335">
    <property type="term" value="F:galactokinase activity"/>
    <property type="evidence" value="ECO:0007669"/>
    <property type="project" value="UniProtKB-EC"/>
</dbReference>
<evidence type="ECO:0000256" key="2">
    <source>
        <dbReference type="ARBA" id="ARBA00006566"/>
    </source>
</evidence>
<evidence type="ECO:0000313" key="17">
    <source>
        <dbReference type="EMBL" id="KAF5366073.1"/>
    </source>
</evidence>
<sequence length="609" mass="65902">MSASEPIPVYTNLTDLYGSLGTSLNHAEKWNSVAEEFQRRFGRKPAYIARAPGRVNLIGTDLFGRDPERESLIPPVFFTGEHIDYCLFGVLPAAIERDILIAVSPRSHVHGSDHSAGSVVAENMQTKYARQVFAPAPRRKASVSEEEVHVEEWHLDINTKELRWESYVKAGYYGVLVNYFTGGGAPAPVDILVTGTVPAGSGLSSSAAMVVGSTLAFLAVNGKLEPNFTGSGPKISKGQLVEMAVANEKRVGVNSGGMDQAASVISIPSSALYISFFPNLTASSVPLPPGAVFIIANSLVVSDKAVTAKRNYNLRVVETLVSARALARSLDIKLDTDGEREKVTLREVVGRVAGEDVSSGGGISTVALEETLNKMLVQLEGLKPHKPAEDGQLGVTMKEMIEMSGLSEDEFSEVYLSWVEVEATHFQLYKRAKHVFTEALRVLEFRKACSSSSASPMETIKHLGKVMNESQMSCNELFECSCPELNQLTEIARDAGAFGSRLTGAGWGGCTVSLVAESNVKAFIKQVSDRYAPYKGLKGDTLSEVIFATKPSSGACGKCDFFLLQSLPSDVHSFRSNSVQIRRLNVEESGKEEEEGRRGRGYNGRTRGV</sequence>
<dbReference type="InterPro" id="IPR014721">
    <property type="entry name" value="Ribsml_uS5_D2-typ_fold_subgr"/>
</dbReference>
<feature type="compositionally biased region" description="Basic and acidic residues" evidence="13">
    <location>
        <begin position="587"/>
        <end position="598"/>
    </location>
</feature>
<evidence type="ECO:0000256" key="12">
    <source>
        <dbReference type="ARBA" id="ARBA00049538"/>
    </source>
</evidence>
<dbReference type="Pfam" id="PF08544">
    <property type="entry name" value="GHMP_kinases_C"/>
    <property type="match status" value="1"/>
</dbReference>
<dbReference type="AlphaFoldDB" id="A0A8H5GJ98"/>
<evidence type="ECO:0000256" key="6">
    <source>
        <dbReference type="ARBA" id="ARBA00022741"/>
    </source>
</evidence>
<comment type="catalytic activity">
    <reaction evidence="12">
        <text>alpha-D-galactose + ATP = alpha-D-galactose 1-phosphate + ADP + H(+)</text>
        <dbReference type="Rhea" id="RHEA:13553"/>
        <dbReference type="ChEBI" id="CHEBI:15378"/>
        <dbReference type="ChEBI" id="CHEBI:28061"/>
        <dbReference type="ChEBI" id="CHEBI:30616"/>
        <dbReference type="ChEBI" id="CHEBI:58336"/>
        <dbReference type="ChEBI" id="CHEBI:456216"/>
        <dbReference type="EC" id="2.7.1.6"/>
    </reaction>
    <physiologicalReaction direction="left-to-right" evidence="12">
        <dbReference type="Rhea" id="RHEA:13554"/>
    </physiologicalReaction>
</comment>
<dbReference type="InterPro" id="IPR006203">
    <property type="entry name" value="GHMP_knse_ATP-bd_CS"/>
</dbReference>
<comment type="similarity">
    <text evidence="2">Belongs to the GHMP kinase family. GalK subfamily.</text>
</comment>
<protein>
    <recommendedName>
        <fullName evidence="4">Galactokinase</fullName>
        <ecNumber evidence="3">2.7.1.6</ecNumber>
    </recommendedName>
    <alternativeName>
        <fullName evidence="11">Galactose kinase</fullName>
    </alternativeName>
</protein>
<dbReference type="InterPro" id="IPR006204">
    <property type="entry name" value="GHMP_kinase_N_dom"/>
</dbReference>
<feature type="region of interest" description="Disordered" evidence="13">
    <location>
        <begin position="587"/>
        <end position="609"/>
    </location>
</feature>
<gene>
    <name evidence="17" type="ORF">D9757_012374</name>
</gene>
<keyword evidence="9" id="KW-0299">Galactose metabolism</keyword>
<dbReference type="GO" id="GO:0005829">
    <property type="term" value="C:cytosol"/>
    <property type="evidence" value="ECO:0007669"/>
    <property type="project" value="TreeGrafter"/>
</dbReference>
<evidence type="ECO:0000259" key="14">
    <source>
        <dbReference type="Pfam" id="PF00288"/>
    </source>
</evidence>
<dbReference type="GO" id="GO:0006012">
    <property type="term" value="P:galactose metabolic process"/>
    <property type="evidence" value="ECO:0007669"/>
    <property type="project" value="UniProtKB-UniPathway"/>
</dbReference>
<keyword evidence="5" id="KW-0808">Transferase</keyword>
<evidence type="ECO:0000256" key="9">
    <source>
        <dbReference type="ARBA" id="ARBA00023144"/>
    </source>
</evidence>
<dbReference type="FunFam" id="1.20.1440.340:FF:000003">
    <property type="entry name" value="GAL1p Galactokinase"/>
    <property type="match status" value="1"/>
</dbReference>
<evidence type="ECO:0000256" key="8">
    <source>
        <dbReference type="ARBA" id="ARBA00022840"/>
    </source>
</evidence>
<feature type="domain" description="Galactokinase N-terminal" evidence="16">
    <location>
        <begin position="79"/>
        <end position="105"/>
    </location>
</feature>
<comment type="caution">
    <text evidence="17">The sequence shown here is derived from an EMBL/GenBank/DDBJ whole genome shotgun (WGS) entry which is preliminary data.</text>
</comment>
<evidence type="ECO:0000256" key="3">
    <source>
        <dbReference type="ARBA" id="ARBA00012315"/>
    </source>
</evidence>
<dbReference type="EMBL" id="JAACJN010000158">
    <property type="protein sequence ID" value="KAF5366073.1"/>
    <property type="molecule type" value="Genomic_DNA"/>
</dbReference>
<evidence type="ECO:0000313" key="18">
    <source>
        <dbReference type="Proteomes" id="UP000518752"/>
    </source>
</evidence>
<dbReference type="PANTHER" id="PTHR10457">
    <property type="entry name" value="MEVALONATE KINASE/GALACTOKINASE"/>
    <property type="match status" value="1"/>
</dbReference>